<evidence type="ECO:0000313" key="3">
    <source>
        <dbReference type="EMBL" id="SIS94873.1"/>
    </source>
</evidence>
<reference evidence="4" key="1">
    <citation type="submission" date="2017-01" db="EMBL/GenBank/DDBJ databases">
        <authorList>
            <person name="Varghese N."/>
            <person name="Submissions S."/>
        </authorList>
    </citation>
    <scope>NUCLEOTIDE SEQUENCE [LARGE SCALE GENOMIC DNA]</scope>
    <source>
        <strain evidence="4">DSM 22306</strain>
    </source>
</reference>
<gene>
    <name evidence="3" type="ORF">SAMN05421760_108150</name>
</gene>
<dbReference type="InterPro" id="IPR000587">
    <property type="entry name" value="Creatinase_N"/>
</dbReference>
<dbReference type="InterPro" id="IPR000994">
    <property type="entry name" value="Pept_M24"/>
</dbReference>
<dbReference type="STRING" id="619304.SAMN05421760_108150"/>
<feature type="domain" description="Creatinase N-terminal" evidence="2">
    <location>
        <begin position="16"/>
        <end position="161"/>
    </location>
</feature>
<feature type="domain" description="Peptidase M24" evidence="1">
    <location>
        <begin position="169"/>
        <end position="378"/>
    </location>
</feature>
<dbReference type="RefSeq" id="WP_054341101.1">
    <property type="nucleotide sequence ID" value="NZ_FTOE01000008.1"/>
</dbReference>
<dbReference type="Pfam" id="PF01321">
    <property type="entry name" value="Creatinase_N"/>
    <property type="match status" value="1"/>
</dbReference>
<dbReference type="EMBL" id="FTOE01000008">
    <property type="protein sequence ID" value="SIS94873.1"/>
    <property type="molecule type" value="Genomic_DNA"/>
</dbReference>
<dbReference type="GO" id="GO:0016787">
    <property type="term" value="F:hydrolase activity"/>
    <property type="evidence" value="ECO:0007669"/>
    <property type="project" value="UniProtKB-KW"/>
</dbReference>
<dbReference type="CDD" id="cd01066">
    <property type="entry name" value="APP_MetAP"/>
    <property type="match status" value="1"/>
</dbReference>
<evidence type="ECO:0000313" key="4">
    <source>
        <dbReference type="Proteomes" id="UP000185999"/>
    </source>
</evidence>
<accession>A0A1N7N925</accession>
<dbReference type="PANTHER" id="PTHR46112">
    <property type="entry name" value="AMINOPEPTIDASE"/>
    <property type="match status" value="1"/>
</dbReference>
<dbReference type="PANTHER" id="PTHR46112:SF2">
    <property type="entry name" value="XAA-PRO AMINOPEPTIDASE P-RELATED"/>
    <property type="match status" value="1"/>
</dbReference>
<dbReference type="SUPFAM" id="SSF55920">
    <property type="entry name" value="Creatinase/aminopeptidase"/>
    <property type="match status" value="1"/>
</dbReference>
<dbReference type="Pfam" id="PF00557">
    <property type="entry name" value="Peptidase_M24"/>
    <property type="match status" value="1"/>
</dbReference>
<keyword evidence="3" id="KW-0378">Hydrolase</keyword>
<dbReference type="InterPro" id="IPR050659">
    <property type="entry name" value="Peptidase_M24B"/>
</dbReference>
<dbReference type="InterPro" id="IPR036005">
    <property type="entry name" value="Creatinase/aminopeptidase-like"/>
</dbReference>
<evidence type="ECO:0000259" key="1">
    <source>
        <dbReference type="Pfam" id="PF00557"/>
    </source>
</evidence>
<dbReference type="AlphaFoldDB" id="A0A1N7N925"/>
<dbReference type="OrthoDB" id="9761809at2"/>
<dbReference type="SUPFAM" id="SSF53092">
    <property type="entry name" value="Creatinase/prolidase N-terminal domain"/>
    <property type="match status" value="1"/>
</dbReference>
<name>A0A1N7N925_9GAMM</name>
<dbReference type="Gene3D" id="3.40.350.10">
    <property type="entry name" value="Creatinase/prolidase N-terminal domain"/>
    <property type="match status" value="1"/>
</dbReference>
<sequence>MNDVTVNFSRDEYAIRLEKVRDAMNRHEIDTLIVHDPSNMFWLTGYDGWSFYTPQVVVVGPTGDPVWCGRLMDANGAKRTVYLAPEDIIGYPEYYVMNPPAHAMEYVANQVIKERGWDKGSIGVEMDNYYFSHTAFMVLQENLFSNPLKDATGLVNWCRSIKSEQEISYMRVAAHIVENMHRAAFDMIEPGLPKNRLVGEIYRVAMEGYDGHAGDYPSIAPMLPSGKDASAPHLTWDERPFKKNEGTFFEIAGCHKRYHCPLSRTIYLGKPSAEFRRGEEALNEALEAGLAVAKPGNRCADIADALTSTLAKFGFDRHGARCGYPIGLSYPPDWGERTMSLRGTDDTILQPGMTFHFMPGLWLDDWGMETTESILITNSGVVTLCHYPRELFVKGA</sequence>
<dbReference type="Proteomes" id="UP000185999">
    <property type="component" value="Unassembled WGS sequence"/>
</dbReference>
<protein>
    <submittedName>
        <fullName evidence="3">Ectoine hydrolase</fullName>
    </submittedName>
</protein>
<evidence type="ECO:0000259" key="2">
    <source>
        <dbReference type="Pfam" id="PF01321"/>
    </source>
</evidence>
<dbReference type="InterPro" id="IPR029149">
    <property type="entry name" value="Creatin/AminoP/Spt16_N"/>
</dbReference>
<dbReference type="Gene3D" id="3.90.230.10">
    <property type="entry name" value="Creatinase/methionine aminopeptidase superfamily"/>
    <property type="match status" value="1"/>
</dbReference>
<proteinExistence type="predicted"/>
<organism evidence="3 4">
    <name type="scientific">Neptunomonas antarctica</name>
    <dbReference type="NCBI Taxonomy" id="619304"/>
    <lineage>
        <taxon>Bacteria</taxon>
        <taxon>Pseudomonadati</taxon>
        <taxon>Pseudomonadota</taxon>
        <taxon>Gammaproteobacteria</taxon>
        <taxon>Oceanospirillales</taxon>
        <taxon>Oceanospirillaceae</taxon>
        <taxon>Neptunomonas</taxon>
    </lineage>
</organism>
<keyword evidence="4" id="KW-1185">Reference proteome</keyword>